<name>A0A239LGY7_EKHLU</name>
<dbReference type="EMBL" id="FZPD01000005">
    <property type="protein sequence ID" value="SNT28814.1"/>
    <property type="molecule type" value="Genomic_DNA"/>
</dbReference>
<reference evidence="2 3" key="1">
    <citation type="submission" date="2017-06" db="EMBL/GenBank/DDBJ databases">
        <authorList>
            <person name="Kim H.J."/>
            <person name="Triplett B.A."/>
        </authorList>
    </citation>
    <scope>NUCLEOTIDE SEQUENCE [LARGE SCALE GENOMIC DNA]</scope>
    <source>
        <strain evidence="2 3">DSM 19307</strain>
    </source>
</reference>
<dbReference type="RefSeq" id="WP_089357874.1">
    <property type="nucleotide sequence ID" value="NZ_FZPD01000005.1"/>
</dbReference>
<sequence length="401" mass="47816">MSSSKDTQYIRVGTTYYKYVDIPLISGDKIRRLVPWSRQTILHDHPSKILSKIKKFDGFCNIPNHLEYKEEHNNFLNLYKRVPYLPKEGMFETTVYFLKHIFGEQYEIGLDYLTILYRYPTQMLPILCLVSKERKTGKTKFIDFMKLIFSENMTYNTNEDFRSQFNSDWAGKLLICVDEVLLDRREDSERIKNLATASSFKSEAKGKDRVESEFFGKFILCSNHEDNFIQIDSGETRYWIRKIPRFEKEDINLLQRLKEEIPAFLFHLLNRKILSKRKTRMWFEESILRTEALKKVIYRNRTHLQVEVLMILNGIVEDFELEEIQVCLTDLLPFLKQSSIKASRFEIKQIFEGEWNLSSRENSYTYTRYELVGGAIVARSQQKGRYYTISKELLNEKMKER</sequence>
<evidence type="ECO:0000313" key="3">
    <source>
        <dbReference type="Proteomes" id="UP000198393"/>
    </source>
</evidence>
<evidence type="ECO:0000259" key="1">
    <source>
        <dbReference type="Pfam" id="PF19263"/>
    </source>
</evidence>
<evidence type="ECO:0000313" key="2">
    <source>
        <dbReference type="EMBL" id="SNT28814.1"/>
    </source>
</evidence>
<dbReference type="InterPro" id="IPR027417">
    <property type="entry name" value="P-loop_NTPase"/>
</dbReference>
<accession>A0A239LGY7</accession>
<dbReference type="AlphaFoldDB" id="A0A239LGY7"/>
<dbReference type="Gene3D" id="3.40.50.300">
    <property type="entry name" value="P-loop containing nucleotide triphosphate hydrolases"/>
    <property type="match status" value="1"/>
</dbReference>
<protein>
    <recommendedName>
        <fullName evidence="1">NrS-1 polymerase-like helicase domain-containing protein</fullName>
    </recommendedName>
</protein>
<feature type="domain" description="NrS-1 polymerase-like helicase" evidence="1">
    <location>
        <begin position="129"/>
        <end position="233"/>
    </location>
</feature>
<gene>
    <name evidence="2" type="ORF">SAMN05421640_3204</name>
</gene>
<proteinExistence type="predicted"/>
<dbReference type="InterPro" id="IPR045455">
    <property type="entry name" value="NrS-1_pol-like_helicase"/>
</dbReference>
<keyword evidence="3" id="KW-1185">Reference proteome</keyword>
<dbReference type="Pfam" id="PF19263">
    <property type="entry name" value="DUF5906"/>
    <property type="match status" value="1"/>
</dbReference>
<dbReference type="OrthoDB" id="608366at2"/>
<dbReference type="Proteomes" id="UP000198393">
    <property type="component" value="Unassembled WGS sequence"/>
</dbReference>
<organism evidence="2 3">
    <name type="scientific">Ekhidna lutea</name>
    <dbReference type="NCBI Taxonomy" id="447679"/>
    <lineage>
        <taxon>Bacteria</taxon>
        <taxon>Pseudomonadati</taxon>
        <taxon>Bacteroidota</taxon>
        <taxon>Cytophagia</taxon>
        <taxon>Cytophagales</taxon>
        <taxon>Reichenbachiellaceae</taxon>
        <taxon>Ekhidna</taxon>
    </lineage>
</organism>